<evidence type="ECO:0000313" key="1">
    <source>
        <dbReference type="Proteomes" id="UP000095282"/>
    </source>
</evidence>
<dbReference type="AlphaFoldDB" id="A0A1I7V2V5"/>
<proteinExistence type="predicted"/>
<sequence length="67" mass="7546">MSNFFKVPSFFPKIRSLQPTTTLPQKPQTNVPSTWFFFCFISAHLAHPQSIPLVSRVSCDVTGCPMT</sequence>
<evidence type="ECO:0000313" key="2">
    <source>
        <dbReference type="WBParaSite" id="Csp11.Scaffold630.g21837.t1"/>
    </source>
</evidence>
<organism evidence="1 2">
    <name type="scientific">Caenorhabditis tropicalis</name>
    <dbReference type="NCBI Taxonomy" id="1561998"/>
    <lineage>
        <taxon>Eukaryota</taxon>
        <taxon>Metazoa</taxon>
        <taxon>Ecdysozoa</taxon>
        <taxon>Nematoda</taxon>
        <taxon>Chromadorea</taxon>
        <taxon>Rhabditida</taxon>
        <taxon>Rhabditina</taxon>
        <taxon>Rhabditomorpha</taxon>
        <taxon>Rhabditoidea</taxon>
        <taxon>Rhabditidae</taxon>
        <taxon>Peloderinae</taxon>
        <taxon>Caenorhabditis</taxon>
    </lineage>
</organism>
<name>A0A1I7V2V5_9PELO</name>
<protein>
    <submittedName>
        <fullName evidence="2">Ovule protein</fullName>
    </submittedName>
</protein>
<reference evidence="2" key="1">
    <citation type="submission" date="2016-11" db="UniProtKB">
        <authorList>
            <consortium name="WormBaseParasite"/>
        </authorList>
    </citation>
    <scope>IDENTIFICATION</scope>
</reference>
<accession>A0A1I7V2V5</accession>
<dbReference type="Proteomes" id="UP000095282">
    <property type="component" value="Unplaced"/>
</dbReference>
<dbReference type="WBParaSite" id="Csp11.Scaffold630.g21837.t1">
    <property type="protein sequence ID" value="Csp11.Scaffold630.g21837.t1"/>
    <property type="gene ID" value="Csp11.Scaffold630.g21837"/>
</dbReference>
<keyword evidence="1" id="KW-1185">Reference proteome</keyword>